<dbReference type="Gene3D" id="3.40.50.1240">
    <property type="entry name" value="Phosphoglycerate mutase-like"/>
    <property type="match status" value="1"/>
</dbReference>
<dbReference type="InterPro" id="IPR029033">
    <property type="entry name" value="His_PPase_superfam"/>
</dbReference>
<dbReference type="SUPFAM" id="SSF53254">
    <property type="entry name" value="Phosphoglycerate mutase-like"/>
    <property type="match status" value="1"/>
</dbReference>
<dbReference type="PANTHER" id="PTHR48100:SF59">
    <property type="entry name" value="ADENOSYLCOBALAMIN_ALPHA-RIBAZOLE PHOSPHATASE"/>
    <property type="match status" value="1"/>
</dbReference>
<dbReference type="Proteomes" id="UP001628668">
    <property type="component" value="Unassembled WGS sequence"/>
</dbReference>
<dbReference type="InterPro" id="IPR013078">
    <property type="entry name" value="His_Pase_superF_clade-1"/>
</dbReference>
<dbReference type="InterPro" id="IPR050275">
    <property type="entry name" value="PGM_Phosphatase"/>
</dbReference>
<dbReference type="SMART" id="SM00855">
    <property type="entry name" value="PGAM"/>
    <property type="match status" value="1"/>
</dbReference>
<reference evidence="1 2" key="1">
    <citation type="submission" date="2024-12" db="EMBL/GenBank/DDBJ databases">
        <authorList>
            <person name="Li X."/>
            <person name="Zhang D."/>
        </authorList>
    </citation>
    <scope>NUCLEOTIDE SEQUENCE [LARGE SCALE GENOMIC DNA]</scope>
    <source>
        <strain evidence="1 2">JCM19602</strain>
    </source>
</reference>
<organism evidence="1 2">
    <name type="scientific">Rossellomorea oryzaecorticis</name>
    <dbReference type="NCBI Taxonomy" id="1396505"/>
    <lineage>
        <taxon>Bacteria</taxon>
        <taxon>Bacillati</taxon>
        <taxon>Bacillota</taxon>
        <taxon>Bacilli</taxon>
        <taxon>Bacillales</taxon>
        <taxon>Bacillaceae</taxon>
        <taxon>Rossellomorea</taxon>
    </lineage>
</organism>
<dbReference type="PANTHER" id="PTHR48100">
    <property type="entry name" value="BROAD-SPECIFICITY PHOSPHATASE YOR283W-RELATED"/>
    <property type="match status" value="1"/>
</dbReference>
<proteinExistence type="predicted"/>
<protein>
    <submittedName>
        <fullName evidence="1">Histidine phosphatase family protein</fullName>
    </submittedName>
</protein>
<accession>A0ABW8VQY5</accession>
<comment type="caution">
    <text evidence="1">The sequence shown here is derived from an EMBL/GenBank/DDBJ whole genome shotgun (WGS) entry which is preliminary data.</text>
</comment>
<evidence type="ECO:0000313" key="1">
    <source>
        <dbReference type="EMBL" id="MFL8936587.1"/>
    </source>
</evidence>
<dbReference type="RefSeq" id="WP_032089349.1">
    <property type="nucleotide sequence ID" value="NZ_JBJOSA010000004.1"/>
</dbReference>
<dbReference type="EMBL" id="JBJOSA010000004">
    <property type="protein sequence ID" value="MFL8936587.1"/>
    <property type="molecule type" value="Genomic_DNA"/>
</dbReference>
<dbReference type="CDD" id="cd07067">
    <property type="entry name" value="HP_PGM_like"/>
    <property type="match status" value="1"/>
</dbReference>
<dbReference type="Pfam" id="PF00300">
    <property type="entry name" value="His_Phos_1"/>
    <property type="match status" value="1"/>
</dbReference>
<keyword evidence="2" id="KW-1185">Reference proteome</keyword>
<gene>
    <name evidence="1" type="ORF">ACKA06_07245</name>
</gene>
<name>A0ABW8VQY5_9BACI</name>
<evidence type="ECO:0000313" key="2">
    <source>
        <dbReference type="Proteomes" id="UP001628668"/>
    </source>
</evidence>
<sequence length="184" mass="21283">MPTTIYFVRHAHSVYTPEELERPLSERGKRDAARVTGILKDKNLHAVCSSPYKRAIETVEGTASFFNKKIDIYEDLKERQLSGEPVEDFSQAILKVWKEPEFSFPGGESNREAQKRGIQDFLEILERYEGKNVAIGTHGNIMVLIMNHFDPQYDIEFWQKLEMPDIYKLTFEGKSLLGVERVLD</sequence>